<dbReference type="SUPFAM" id="SSF52743">
    <property type="entry name" value="Subtilisin-like"/>
    <property type="match status" value="1"/>
</dbReference>
<dbReference type="CDD" id="cd07477">
    <property type="entry name" value="Peptidases_S8_Subtilisin_subset"/>
    <property type="match status" value="1"/>
</dbReference>
<organism evidence="9 10">
    <name type="scientific">Lyngbya aestuarii BL J</name>
    <dbReference type="NCBI Taxonomy" id="1348334"/>
    <lineage>
        <taxon>Bacteria</taxon>
        <taxon>Bacillati</taxon>
        <taxon>Cyanobacteriota</taxon>
        <taxon>Cyanophyceae</taxon>
        <taxon>Oscillatoriophycideae</taxon>
        <taxon>Oscillatoriales</taxon>
        <taxon>Microcoleaceae</taxon>
        <taxon>Lyngbya</taxon>
    </lineage>
</organism>
<dbReference type="PROSITE" id="PS00138">
    <property type="entry name" value="SUBTILASE_SER"/>
    <property type="match status" value="1"/>
</dbReference>
<dbReference type="OrthoDB" id="9798386at2"/>
<evidence type="ECO:0000259" key="8">
    <source>
        <dbReference type="Pfam" id="PF00082"/>
    </source>
</evidence>
<dbReference type="InterPro" id="IPR034202">
    <property type="entry name" value="Subtilisin_Carlsberg-like"/>
</dbReference>
<evidence type="ECO:0000256" key="6">
    <source>
        <dbReference type="PROSITE-ProRule" id="PRU01240"/>
    </source>
</evidence>
<dbReference type="InterPro" id="IPR023827">
    <property type="entry name" value="Peptidase_S8_Asp-AS"/>
</dbReference>
<evidence type="ECO:0000256" key="5">
    <source>
        <dbReference type="ARBA" id="ARBA00022825"/>
    </source>
</evidence>
<feature type="domain" description="Peptidase S8/S53" evidence="8">
    <location>
        <begin position="54"/>
        <end position="306"/>
    </location>
</feature>
<dbReference type="PROSITE" id="PS00137">
    <property type="entry name" value="SUBTILASE_HIS"/>
    <property type="match status" value="1"/>
</dbReference>
<keyword evidence="10" id="KW-1185">Reference proteome</keyword>
<evidence type="ECO:0000256" key="4">
    <source>
        <dbReference type="ARBA" id="ARBA00022801"/>
    </source>
</evidence>
<evidence type="ECO:0000256" key="3">
    <source>
        <dbReference type="ARBA" id="ARBA00022723"/>
    </source>
</evidence>
<evidence type="ECO:0000256" key="2">
    <source>
        <dbReference type="ARBA" id="ARBA00022670"/>
    </source>
</evidence>
<dbReference type="AlphaFoldDB" id="U7QKM0"/>
<dbReference type="InterPro" id="IPR036852">
    <property type="entry name" value="Peptidase_S8/S53_dom_sf"/>
</dbReference>
<dbReference type="Proteomes" id="UP000017127">
    <property type="component" value="Unassembled WGS sequence"/>
</dbReference>
<feature type="active site" description="Charge relay system" evidence="6">
    <location>
        <position position="96"/>
    </location>
</feature>
<evidence type="ECO:0000256" key="7">
    <source>
        <dbReference type="RuleBase" id="RU003355"/>
    </source>
</evidence>
<protein>
    <submittedName>
        <fullName evidence="9">Subtilase family protein</fullName>
    </submittedName>
</protein>
<dbReference type="PANTHER" id="PTHR43806">
    <property type="entry name" value="PEPTIDASE S8"/>
    <property type="match status" value="1"/>
</dbReference>
<name>U7QKM0_9CYAN</name>
<dbReference type="GO" id="GO:0046872">
    <property type="term" value="F:metal ion binding"/>
    <property type="evidence" value="ECO:0007669"/>
    <property type="project" value="UniProtKB-KW"/>
</dbReference>
<accession>U7QKM0</accession>
<dbReference type="PANTHER" id="PTHR43806:SF11">
    <property type="entry name" value="CEREVISIN-RELATED"/>
    <property type="match status" value="1"/>
</dbReference>
<keyword evidence="4 6" id="KW-0378">Hydrolase</keyword>
<proteinExistence type="inferred from homology"/>
<keyword evidence="5 6" id="KW-0720">Serine protease</keyword>
<gene>
    <name evidence="9" type="ORF">M595_2213</name>
</gene>
<dbReference type="PRINTS" id="PR00723">
    <property type="entry name" value="SUBTILISIN"/>
</dbReference>
<evidence type="ECO:0000256" key="1">
    <source>
        <dbReference type="ARBA" id="ARBA00011073"/>
    </source>
</evidence>
<dbReference type="InterPro" id="IPR023828">
    <property type="entry name" value="Peptidase_S8_Ser-AS"/>
</dbReference>
<dbReference type="Gene3D" id="3.40.50.200">
    <property type="entry name" value="Peptidase S8/S53 domain"/>
    <property type="match status" value="1"/>
</dbReference>
<keyword evidence="2 6" id="KW-0645">Protease</keyword>
<dbReference type="PROSITE" id="PS51892">
    <property type="entry name" value="SUBTILASE"/>
    <property type="match status" value="1"/>
</dbReference>
<dbReference type="InterPro" id="IPR015500">
    <property type="entry name" value="Peptidase_S8_subtilisin-rel"/>
</dbReference>
<keyword evidence="3" id="KW-0479">Metal-binding</keyword>
<comment type="similarity">
    <text evidence="1 6 7">Belongs to the peptidase S8 family.</text>
</comment>
<sequence length="356" mass="37950">MDSQVPQLPETGSDEPIFVLPPYKVERVLIAAAEITDWGLEMFAIPNLWKQTKGKGIKVAVLDTGVALRHPELVDAVENARDFTNSPSGPSDVDGHGTHVAGIIAARENRGGVVGVAPEAKLLVGKVLGDNGYGTAGQLVKGIRWAIDQKADILSMSLGSPLPSDEMHEAIKAAVEAGIFVICAAGNSGPNLDTVDYPGIYPETISVGAIDRTRRITQYSSRGKAVDIVAPGDNILSTYPPRGVAVLSGTSMATPFVSGVVALMVAKHRSFGGKTAVKTQADLIEHLRKTATDAGMPGFDPYYGFGLINPEALLLSNLDHTLQTIAKEELTSKYIEKLKQFTQNYTNNLGNSQDFR</sequence>
<evidence type="ECO:0000313" key="9">
    <source>
        <dbReference type="EMBL" id="ERT07837.1"/>
    </source>
</evidence>
<dbReference type="GO" id="GO:0006508">
    <property type="term" value="P:proteolysis"/>
    <property type="evidence" value="ECO:0007669"/>
    <property type="project" value="UniProtKB-KW"/>
</dbReference>
<dbReference type="PROSITE" id="PS00136">
    <property type="entry name" value="SUBTILASE_ASP"/>
    <property type="match status" value="1"/>
</dbReference>
<dbReference type="InterPro" id="IPR022398">
    <property type="entry name" value="Peptidase_S8_His-AS"/>
</dbReference>
<dbReference type="InterPro" id="IPR050131">
    <property type="entry name" value="Peptidase_S8_subtilisin-like"/>
</dbReference>
<dbReference type="GO" id="GO:0004252">
    <property type="term" value="F:serine-type endopeptidase activity"/>
    <property type="evidence" value="ECO:0007669"/>
    <property type="project" value="UniProtKB-UniRule"/>
</dbReference>
<feature type="active site" description="Charge relay system" evidence="6">
    <location>
        <position position="251"/>
    </location>
</feature>
<evidence type="ECO:0000313" key="10">
    <source>
        <dbReference type="Proteomes" id="UP000017127"/>
    </source>
</evidence>
<feature type="active site" description="Charge relay system" evidence="6">
    <location>
        <position position="63"/>
    </location>
</feature>
<dbReference type="RefSeq" id="WP_023065993.1">
    <property type="nucleotide sequence ID" value="NZ_AUZM01000017.1"/>
</dbReference>
<dbReference type="Pfam" id="PF00082">
    <property type="entry name" value="Peptidase_S8"/>
    <property type="match status" value="1"/>
</dbReference>
<comment type="caution">
    <text evidence="9">The sequence shown here is derived from an EMBL/GenBank/DDBJ whole genome shotgun (WGS) entry which is preliminary data.</text>
</comment>
<dbReference type="InterPro" id="IPR000209">
    <property type="entry name" value="Peptidase_S8/S53_dom"/>
</dbReference>
<reference evidence="9 10" key="1">
    <citation type="journal article" date="2013" name="Front. Microbiol.">
        <title>Comparative genomic analyses of the cyanobacterium, Lyngbya aestuarii BL J, a powerful hydrogen producer.</title>
        <authorList>
            <person name="Kothari A."/>
            <person name="Vaughn M."/>
            <person name="Garcia-Pichel F."/>
        </authorList>
    </citation>
    <scope>NUCLEOTIDE SEQUENCE [LARGE SCALE GENOMIC DNA]</scope>
    <source>
        <strain evidence="9 10">BL J</strain>
    </source>
</reference>
<dbReference type="EMBL" id="AUZM01000017">
    <property type="protein sequence ID" value="ERT07837.1"/>
    <property type="molecule type" value="Genomic_DNA"/>
</dbReference>